<evidence type="ECO:0000313" key="2">
    <source>
        <dbReference type="EMBL" id="MFC7136272.1"/>
    </source>
</evidence>
<comment type="caution">
    <text evidence="2">The sequence shown here is derived from an EMBL/GenBank/DDBJ whole genome shotgun (WGS) entry which is preliminary data.</text>
</comment>
<feature type="compositionally biased region" description="Low complexity" evidence="1">
    <location>
        <begin position="97"/>
        <end position="111"/>
    </location>
</feature>
<feature type="compositionally biased region" description="Basic and acidic residues" evidence="1">
    <location>
        <begin position="197"/>
        <end position="218"/>
    </location>
</feature>
<dbReference type="AlphaFoldDB" id="A0ABD5XMD4"/>
<dbReference type="EMBL" id="JBHSZG010000001">
    <property type="protein sequence ID" value="MFC7136272.1"/>
    <property type="molecule type" value="Genomic_DNA"/>
</dbReference>
<sequence length="366" mass="37170">MVTITEVKECRRCGETRVVSENKEVTAVESRVAAPDDTPTEPTETAGTGVDVGADPGPTETGAADTAVAADADADGAVAGDDDFDHPAADVPEEGRSPASRRTPRSSAGRTRPPRGIPEATAADADADAGGRGHGEWPDADANRKGDESAAAAEPGPWPDDGTASAADADTDADAAHSPAEGEAEDVEFIGDDDPSPEDRAANEARTDVVPDADRADEAGAAGGDDAEFIDGEGPGAWPEQRGDDEGYDAEVGGDDGSVSVDGNLTPRVDGDAAADEGDGVEFIEADPSAGRPAPAADNGSTAEPAGEADGASRPQVELTTTADRIETVYVCPDCGNREPVGASSMRAGDICPDCKRGYIEERELQ</sequence>
<feature type="compositionally biased region" description="Acidic residues" evidence="1">
    <location>
        <begin position="182"/>
        <end position="196"/>
    </location>
</feature>
<feature type="compositionally biased region" description="Low complexity" evidence="1">
    <location>
        <begin position="61"/>
        <end position="79"/>
    </location>
</feature>
<accession>A0ABD5XMD4</accession>
<feature type="compositionally biased region" description="Basic and acidic residues" evidence="1">
    <location>
        <begin position="85"/>
        <end position="96"/>
    </location>
</feature>
<organism evidence="2 3">
    <name type="scientific">Halobaculum litoreum</name>
    <dbReference type="NCBI Taxonomy" id="3031998"/>
    <lineage>
        <taxon>Archaea</taxon>
        <taxon>Methanobacteriati</taxon>
        <taxon>Methanobacteriota</taxon>
        <taxon>Stenosarchaea group</taxon>
        <taxon>Halobacteria</taxon>
        <taxon>Halobacteriales</taxon>
        <taxon>Haloferacaceae</taxon>
        <taxon>Halobaculum</taxon>
    </lineage>
</organism>
<dbReference type="Pfam" id="PF23373">
    <property type="entry name" value="DUF7093"/>
    <property type="match status" value="1"/>
</dbReference>
<feature type="compositionally biased region" description="Low complexity" evidence="1">
    <location>
        <begin position="33"/>
        <end position="49"/>
    </location>
</feature>
<reference evidence="2 3" key="1">
    <citation type="journal article" date="2019" name="Int. J. Syst. Evol. Microbiol.">
        <title>The Global Catalogue of Microorganisms (GCM) 10K type strain sequencing project: providing services to taxonomists for standard genome sequencing and annotation.</title>
        <authorList>
            <consortium name="The Broad Institute Genomics Platform"/>
            <consortium name="The Broad Institute Genome Sequencing Center for Infectious Disease"/>
            <person name="Wu L."/>
            <person name="Ma J."/>
        </authorList>
    </citation>
    <scope>NUCLEOTIDE SEQUENCE [LARGE SCALE GENOMIC DNA]</scope>
    <source>
        <strain evidence="2 3">DT92</strain>
    </source>
</reference>
<name>A0ABD5XMD4_9EURY</name>
<protein>
    <recommendedName>
        <fullName evidence="4">Oxidoreductase</fullName>
    </recommendedName>
</protein>
<feature type="compositionally biased region" description="Basic and acidic residues" evidence="1">
    <location>
        <begin position="129"/>
        <end position="148"/>
    </location>
</feature>
<feature type="region of interest" description="Disordered" evidence="1">
    <location>
        <begin position="23"/>
        <end position="326"/>
    </location>
</feature>
<keyword evidence="3" id="KW-1185">Reference proteome</keyword>
<dbReference type="Proteomes" id="UP001596368">
    <property type="component" value="Unassembled WGS sequence"/>
</dbReference>
<proteinExistence type="predicted"/>
<evidence type="ECO:0000313" key="3">
    <source>
        <dbReference type="Proteomes" id="UP001596368"/>
    </source>
</evidence>
<dbReference type="InterPro" id="IPR055519">
    <property type="entry name" value="DUF7093"/>
</dbReference>
<evidence type="ECO:0000256" key="1">
    <source>
        <dbReference type="SAM" id="MobiDB-lite"/>
    </source>
</evidence>
<gene>
    <name evidence="2" type="ORF">ACFQRB_06330</name>
</gene>
<feature type="compositionally biased region" description="Acidic residues" evidence="1">
    <location>
        <begin position="273"/>
        <end position="285"/>
    </location>
</feature>
<evidence type="ECO:0008006" key="4">
    <source>
        <dbReference type="Google" id="ProtNLM"/>
    </source>
</evidence>